<dbReference type="AlphaFoldDB" id="A0AAX2CDF9"/>
<accession>A0AAX2CDF9</accession>
<protein>
    <submittedName>
        <fullName evidence="1">Uncharacterized protein</fullName>
    </submittedName>
</protein>
<reference evidence="1 2" key="1">
    <citation type="submission" date="2016-08" db="EMBL/GenBank/DDBJ databases">
        <authorList>
            <person name="Loux V."/>
            <person name="Rue O."/>
        </authorList>
    </citation>
    <scope>NUCLEOTIDE SEQUENCE [LARGE SCALE GENOMIC DNA]</scope>
    <source>
        <strain evidence="1 2">AFSSA_08CEB44bac</strain>
    </source>
</reference>
<evidence type="ECO:0000313" key="2">
    <source>
        <dbReference type="Proteomes" id="UP000242164"/>
    </source>
</evidence>
<dbReference type="Proteomes" id="UP000242164">
    <property type="component" value="Unassembled WGS sequence"/>
</dbReference>
<dbReference type="RefSeq" id="WP_179196688.1">
    <property type="nucleotide sequence ID" value="NZ_FMJN01000017.1"/>
</dbReference>
<dbReference type="EMBL" id="FMIK01000018">
    <property type="protein sequence ID" value="SCL86272.1"/>
    <property type="molecule type" value="Genomic_DNA"/>
</dbReference>
<evidence type="ECO:0000313" key="1">
    <source>
        <dbReference type="EMBL" id="SCL86272.1"/>
    </source>
</evidence>
<comment type="caution">
    <text evidence="1">The sequence shown here is derived from an EMBL/GenBank/DDBJ whole genome shotgun (WGS) entry which is preliminary data.</text>
</comment>
<name>A0AAX2CDF9_9BACI</name>
<organism evidence="1 2">
    <name type="scientific">Bacillus cytotoxicus</name>
    <dbReference type="NCBI Taxonomy" id="580165"/>
    <lineage>
        <taxon>Bacteria</taxon>
        <taxon>Bacillati</taxon>
        <taxon>Bacillota</taxon>
        <taxon>Bacilli</taxon>
        <taxon>Bacillales</taxon>
        <taxon>Bacillaceae</taxon>
        <taxon>Bacillus</taxon>
        <taxon>Bacillus cereus group</taxon>
    </lineage>
</organism>
<sequence length="45" mass="5551">MPDFRTINRICSERMKDKYSFVWRKATDNYRRETSTKYPAYIPTN</sequence>
<gene>
    <name evidence="1" type="ORF">BCB44BAC_00898</name>
</gene>
<proteinExistence type="predicted"/>